<gene>
    <name evidence="1" type="ORF">CTEN210_02409</name>
</gene>
<name>A0AAD3H0K1_9STRA</name>
<dbReference type="AlphaFoldDB" id="A0AAD3H0K1"/>
<proteinExistence type="predicted"/>
<keyword evidence="2" id="KW-1185">Reference proteome</keyword>
<sequence length="284" mass="32279">MSVVSIFDVNKRLRVGQPLPYNRPTPGEQQLVNDVFADCAVVEVRKDDMIAGNLMSDLFCNFLVTRHFDSYSVHNSKLCKTLDRFLGGVDAFEGESLTIDHLKEYNPEIWRMIEFCQLEGGEMFPFIHGYFPSLRGEGTDKCSYLAFHGDSPNAQHRNGIEPYVRLGLTRFAKLEEGAKEGNSLQKKMDFRRVIAGPGPVKYDRFSLALEDGDVMFLGPQAAGKFSNIQHQAMIHKRDSVSLMIDITFPRGSRFHGWTIPQFADYVVRCDVFAGKEYLNIRYGK</sequence>
<protein>
    <submittedName>
        <fullName evidence="1">Uncharacterized protein</fullName>
    </submittedName>
</protein>
<evidence type="ECO:0000313" key="2">
    <source>
        <dbReference type="Proteomes" id="UP001054902"/>
    </source>
</evidence>
<dbReference type="EMBL" id="BLLK01000022">
    <property type="protein sequence ID" value="GFH45935.1"/>
    <property type="molecule type" value="Genomic_DNA"/>
</dbReference>
<reference evidence="1 2" key="1">
    <citation type="journal article" date="2021" name="Sci. Rep.">
        <title>The genome of the diatom Chaetoceros tenuissimus carries an ancient integrated fragment of an extant virus.</title>
        <authorList>
            <person name="Hongo Y."/>
            <person name="Kimura K."/>
            <person name="Takaki Y."/>
            <person name="Yoshida Y."/>
            <person name="Baba S."/>
            <person name="Kobayashi G."/>
            <person name="Nagasaki K."/>
            <person name="Hano T."/>
            <person name="Tomaru Y."/>
        </authorList>
    </citation>
    <scope>NUCLEOTIDE SEQUENCE [LARGE SCALE GENOMIC DNA]</scope>
    <source>
        <strain evidence="1 2">NIES-3715</strain>
    </source>
</reference>
<evidence type="ECO:0000313" key="1">
    <source>
        <dbReference type="EMBL" id="GFH45935.1"/>
    </source>
</evidence>
<comment type="caution">
    <text evidence="1">The sequence shown here is derived from an EMBL/GenBank/DDBJ whole genome shotgun (WGS) entry which is preliminary data.</text>
</comment>
<accession>A0AAD3H0K1</accession>
<organism evidence="1 2">
    <name type="scientific">Chaetoceros tenuissimus</name>
    <dbReference type="NCBI Taxonomy" id="426638"/>
    <lineage>
        <taxon>Eukaryota</taxon>
        <taxon>Sar</taxon>
        <taxon>Stramenopiles</taxon>
        <taxon>Ochrophyta</taxon>
        <taxon>Bacillariophyta</taxon>
        <taxon>Coscinodiscophyceae</taxon>
        <taxon>Chaetocerotophycidae</taxon>
        <taxon>Chaetocerotales</taxon>
        <taxon>Chaetocerotaceae</taxon>
        <taxon>Chaetoceros</taxon>
    </lineage>
</organism>
<dbReference type="Proteomes" id="UP001054902">
    <property type="component" value="Unassembled WGS sequence"/>
</dbReference>